<feature type="region of interest" description="Disordered" evidence="16">
    <location>
        <begin position="36"/>
        <end position="114"/>
    </location>
</feature>
<dbReference type="Gene3D" id="2.40.170.20">
    <property type="entry name" value="TonB-dependent receptor, beta-barrel domain"/>
    <property type="match status" value="1"/>
</dbReference>
<keyword evidence="9" id="KW-0406">Ion transport</keyword>
<feature type="signal peptide" evidence="17">
    <location>
        <begin position="1"/>
        <end position="20"/>
    </location>
</feature>
<evidence type="ECO:0000256" key="12">
    <source>
        <dbReference type="ARBA" id="ARBA00023170"/>
    </source>
</evidence>
<proteinExistence type="inferred from homology"/>
<dbReference type="Pfam" id="PF07715">
    <property type="entry name" value="Plug"/>
    <property type="match status" value="1"/>
</dbReference>
<evidence type="ECO:0000256" key="13">
    <source>
        <dbReference type="ARBA" id="ARBA00023237"/>
    </source>
</evidence>
<evidence type="ECO:0000256" key="17">
    <source>
        <dbReference type="SAM" id="SignalP"/>
    </source>
</evidence>
<dbReference type="STRING" id="375.BKD09_RS20125"/>
<dbReference type="InterPro" id="IPR036942">
    <property type="entry name" value="Beta-barrel_TonB_sf"/>
</dbReference>
<dbReference type="RefSeq" id="WP_041954678.1">
    <property type="nucleotide sequence ID" value="NZ_JRPN01000005.1"/>
</dbReference>
<dbReference type="InterPro" id="IPR012910">
    <property type="entry name" value="Plug_dom"/>
</dbReference>
<dbReference type="EMBL" id="JRPN01000005">
    <property type="protein sequence ID" value="KGT80044.1"/>
    <property type="molecule type" value="Genomic_DNA"/>
</dbReference>
<comment type="subcellular location">
    <subcellularLocation>
        <location evidence="1 14">Cell outer membrane</location>
        <topology evidence="1 14">Multi-pass membrane protein</topology>
    </subcellularLocation>
</comment>
<keyword evidence="3 14" id="KW-0813">Transport</keyword>
<name>A0A0A3Y3C5_BRAJP</name>
<evidence type="ECO:0000256" key="3">
    <source>
        <dbReference type="ARBA" id="ARBA00022448"/>
    </source>
</evidence>
<accession>A0A0A3Y3C5</accession>
<evidence type="ECO:0000256" key="9">
    <source>
        <dbReference type="ARBA" id="ARBA00023065"/>
    </source>
</evidence>
<protein>
    <submittedName>
        <fullName evidence="20">TonB-dependent receptor</fullName>
    </submittedName>
</protein>
<reference evidence="20 21" key="1">
    <citation type="submission" date="2014-09" db="EMBL/GenBank/DDBJ databases">
        <title>Draft genome of Bradyrhizobium japonicum Is-34.</title>
        <authorList>
            <person name="Tsurumaru H."/>
            <person name="Yamakawa T."/>
            <person name="Hashimoto S."/>
            <person name="Okizaki K."/>
            <person name="Kanesaki Y."/>
            <person name="Yoshikawa H."/>
            <person name="Yajima S."/>
        </authorList>
    </citation>
    <scope>NUCLEOTIDE SEQUENCE [LARGE SCALE GENOMIC DNA]</scope>
    <source>
        <strain evidence="20 21">Is-34</strain>
    </source>
</reference>
<evidence type="ECO:0000313" key="21">
    <source>
        <dbReference type="Proteomes" id="UP000030377"/>
    </source>
</evidence>
<dbReference type="InterPro" id="IPR010105">
    <property type="entry name" value="TonB_sidphr_rcpt"/>
</dbReference>
<keyword evidence="4 14" id="KW-1134">Transmembrane beta strand</keyword>
<dbReference type="Gene3D" id="2.170.130.10">
    <property type="entry name" value="TonB-dependent receptor, plug domain"/>
    <property type="match status" value="1"/>
</dbReference>
<dbReference type="GO" id="GO:0015344">
    <property type="term" value="F:siderophore uptake transmembrane transporter activity"/>
    <property type="evidence" value="ECO:0007669"/>
    <property type="project" value="TreeGrafter"/>
</dbReference>
<dbReference type="CDD" id="cd01347">
    <property type="entry name" value="ligand_gated_channel"/>
    <property type="match status" value="1"/>
</dbReference>
<feature type="compositionally biased region" description="Polar residues" evidence="16">
    <location>
        <begin position="102"/>
        <end position="114"/>
    </location>
</feature>
<dbReference type="PANTHER" id="PTHR32552:SF68">
    <property type="entry name" value="FERRICHROME OUTER MEMBRANE TRANSPORTER_PHAGE RECEPTOR"/>
    <property type="match status" value="1"/>
</dbReference>
<evidence type="ECO:0000256" key="11">
    <source>
        <dbReference type="ARBA" id="ARBA00023136"/>
    </source>
</evidence>
<evidence type="ECO:0000256" key="4">
    <source>
        <dbReference type="ARBA" id="ARBA00022452"/>
    </source>
</evidence>
<feature type="domain" description="TonB-dependent receptor-like beta-barrel" evidence="18">
    <location>
        <begin position="287"/>
        <end position="723"/>
    </location>
</feature>
<evidence type="ECO:0000259" key="18">
    <source>
        <dbReference type="Pfam" id="PF00593"/>
    </source>
</evidence>
<dbReference type="Proteomes" id="UP000030377">
    <property type="component" value="Unassembled WGS sequence"/>
</dbReference>
<sequence length="754" mass="82898">MTTYLRTTAGLIGGALPLLAGLMDAAPAEAQSSTQELPAVVVEQSSRPAARTRPSHSRQAAQATSRRRQAERAPSNADTQAAGASTGAETATGPVRGYVATRSGTGTKTDTPLRETPQSISVVTADRIIDQGATTVQEALRYVPGVFADAYGADTRGDYPRIRGQDPNIYLDGTRMVNTNNFNEWRPEPYTLERIEVLRGPSSVLYGDTSTAGLLNLISKRPQAESANEIGVKYGSFNRKQVQLDSTGKLTKDGEWLYRFIGVFRDSNTQTDYVKDDRIVLAPSLTWRPTNNTSWTVLGTYQKDTTGSSTAFLPHEGTLFAGPNGYIPVRRFAGEPGFDKYQTETGAISSLFEHSFSDTLKIRQNLRYAHVEGIYRSTWPDLNFVDPSDPNYPFLDASRRTVARSVWSRETVKDNLTSDSNAELKLRTGPVAHKVLFGTDYREFREHAQSGFTTDPTPFDLYAPVYRGVPAPTMSPEPDLRQTQLGLYAQDQLRLGPWLAVLGLRHDYVTSDTQGSPVENYQATTGRAALMYELPFGVTPYVTYAQSFNPVFGSGVCATVCAPQRGEMVELGFKYNPTPGNAINGAIFDTTERNRLASDPNDDRFSIQTGKVRIRGAELEVLARVTPELDLIGAYTYLDARVESGDNSGKHVETVPDHQASLWAKYRLSLLGLPGVTLGGGVRYIGTSWDGTDTLRTPDYTLFDAMVRYETGSWRLQVNASNLFDKRHVTTCLARGDCFLGIGRTVLGNVTYKF</sequence>
<dbReference type="AlphaFoldDB" id="A0A0A3Y3C5"/>
<keyword evidence="7 17" id="KW-0732">Signal</keyword>
<feature type="chain" id="PRO_5002016849" evidence="17">
    <location>
        <begin position="21"/>
        <end position="754"/>
    </location>
</feature>
<gene>
    <name evidence="20" type="ORF">MA20_08190</name>
</gene>
<dbReference type="GO" id="GO:0009279">
    <property type="term" value="C:cell outer membrane"/>
    <property type="evidence" value="ECO:0007669"/>
    <property type="project" value="UniProtKB-SubCell"/>
</dbReference>
<evidence type="ECO:0000256" key="7">
    <source>
        <dbReference type="ARBA" id="ARBA00022729"/>
    </source>
</evidence>
<evidence type="ECO:0000256" key="15">
    <source>
        <dbReference type="RuleBase" id="RU003357"/>
    </source>
</evidence>
<comment type="caution">
    <text evidence="20">The sequence shown here is derived from an EMBL/GenBank/DDBJ whole genome shotgun (WGS) entry which is preliminary data.</text>
</comment>
<dbReference type="GO" id="GO:0015891">
    <property type="term" value="P:siderophore transport"/>
    <property type="evidence" value="ECO:0007669"/>
    <property type="project" value="InterPro"/>
</dbReference>
<evidence type="ECO:0000256" key="8">
    <source>
        <dbReference type="ARBA" id="ARBA00023004"/>
    </source>
</evidence>
<dbReference type="SUPFAM" id="SSF56935">
    <property type="entry name" value="Porins"/>
    <property type="match status" value="1"/>
</dbReference>
<evidence type="ECO:0000256" key="16">
    <source>
        <dbReference type="SAM" id="MobiDB-lite"/>
    </source>
</evidence>
<dbReference type="GO" id="GO:0038023">
    <property type="term" value="F:signaling receptor activity"/>
    <property type="evidence" value="ECO:0007669"/>
    <property type="project" value="InterPro"/>
</dbReference>
<feature type="compositionally biased region" description="Low complexity" evidence="16">
    <location>
        <begin position="81"/>
        <end position="93"/>
    </location>
</feature>
<dbReference type="PROSITE" id="PS52016">
    <property type="entry name" value="TONB_DEPENDENT_REC_3"/>
    <property type="match status" value="1"/>
</dbReference>
<evidence type="ECO:0000256" key="10">
    <source>
        <dbReference type="ARBA" id="ARBA00023077"/>
    </source>
</evidence>
<comment type="similarity">
    <text evidence="2 14 15">Belongs to the TonB-dependent receptor family.</text>
</comment>
<keyword evidence="5" id="KW-0410">Iron transport</keyword>
<dbReference type="FunFam" id="2.170.130.10:FF:000001">
    <property type="entry name" value="Catecholate siderophore TonB-dependent receptor"/>
    <property type="match status" value="1"/>
</dbReference>
<evidence type="ECO:0000256" key="1">
    <source>
        <dbReference type="ARBA" id="ARBA00004571"/>
    </source>
</evidence>
<keyword evidence="6 14" id="KW-0812">Transmembrane</keyword>
<evidence type="ECO:0000256" key="5">
    <source>
        <dbReference type="ARBA" id="ARBA00022496"/>
    </source>
</evidence>
<dbReference type="InterPro" id="IPR000531">
    <property type="entry name" value="Beta-barrel_TonB"/>
</dbReference>
<dbReference type="InterPro" id="IPR039426">
    <property type="entry name" value="TonB-dep_rcpt-like"/>
</dbReference>
<keyword evidence="12 20" id="KW-0675">Receptor</keyword>
<evidence type="ECO:0000256" key="6">
    <source>
        <dbReference type="ARBA" id="ARBA00022692"/>
    </source>
</evidence>
<keyword evidence="10 15" id="KW-0798">TonB box</keyword>
<evidence type="ECO:0000256" key="14">
    <source>
        <dbReference type="PROSITE-ProRule" id="PRU01360"/>
    </source>
</evidence>
<keyword evidence="11 14" id="KW-0472">Membrane</keyword>
<dbReference type="PANTHER" id="PTHR32552">
    <property type="entry name" value="FERRICHROME IRON RECEPTOR-RELATED"/>
    <property type="match status" value="1"/>
</dbReference>
<evidence type="ECO:0000256" key="2">
    <source>
        <dbReference type="ARBA" id="ARBA00009810"/>
    </source>
</evidence>
<dbReference type="Pfam" id="PF00593">
    <property type="entry name" value="TonB_dep_Rec_b-barrel"/>
    <property type="match status" value="1"/>
</dbReference>
<dbReference type="NCBIfam" id="TIGR01783">
    <property type="entry name" value="TonB-siderophor"/>
    <property type="match status" value="1"/>
</dbReference>
<keyword evidence="13 14" id="KW-0998">Cell outer membrane</keyword>
<dbReference type="InterPro" id="IPR037066">
    <property type="entry name" value="Plug_dom_sf"/>
</dbReference>
<organism evidence="20 21">
    <name type="scientific">Bradyrhizobium japonicum</name>
    <dbReference type="NCBI Taxonomy" id="375"/>
    <lineage>
        <taxon>Bacteria</taxon>
        <taxon>Pseudomonadati</taxon>
        <taxon>Pseudomonadota</taxon>
        <taxon>Alphaproteobacteria</taxon>
        <taxon>Hyphomicrobiales</taxon>
        <taxon>Nitrobacteraceae</taxon>
        <taxon>Bradyrhizobium</taxon>
    </lineage>
</organism>
<keyword evidence="8" id="KW-0408">Iron</keyword>
<feature type="domain" description="TonB-dependent receptor plug" evidence="19">
    <location>
        <begin position="113"/>
        <end position="213"/>
    </location>
</feature>
<evidence type="ECO:0000313" key="20">
    <source>
        <dbReference type="EMBL" id="KGT80044.1"/>
    </source>
</evidence>
<evidence type="ECO:0000259" key="19">
    <source>
        <dbReference type="Pfam" id="PF07715"/>
    </source>
</evidence>